<evidence type="ECO:0000256" key="5">
    <source>
        <dbReference type="SAM" id="Coils"/>
    </source>
</evidence>
<dbReference type="PANTHER" id="PTHR31945">
    <property type="entry name" value="TRANSCRIPTION FACTOR SCREAM2-RELATED"/>
    <property type="match status" value="1"/>
</dbReference>
<dbReference type="SMART" id="SM00353">
    <property type="entry name" value="HLH"/>
    <property type="match status" value="1"/>
</dbReference>
<dbReference type="Proteomes" id="UP000824469">
    <property type="component" value="Unassembled WGS sequence"/>
</dbReference>
<dbReference type="Pfam" id="PF00010">
    <property type="entry name" value="HLH"/>
    <property type="match status" value="1"/>
</dbReference>
<dbReference type="GO" id="GO:0005634">
    <property type="term" value="C:nucleus"/>
    <property type="evidence" value="ECO:0007669"/>
    <property type="project" value="UniProtKB-SubCell"/>
</dbReference>
<comment type="caution">
    <text evidence="7">The sequence shown here is derived from an EMBL/GenBank/DDBJ whole genome shotgun (WGS) entry which is preliminary data.</text>
</comment>
<evidence type="ECO:0000256" key="3">
    <source>
        <dbReference type="ARBA" id="ARBA00023163"/>
    </source>
</evidence>
<dbReference type="PROSITE" id="PS50888">
    <property type="entry name" value="BHLH"/>
    <property type="match status" value="1"/>
</dbReference>
<reference evidence="7 8" key="1">
    <citation type="journal article" date="2021" name="Nat. Plants">
        <title>The Taxus genome provides insights into paclitaxel biosynthesis.</title>
        <authorList>
            <person name="Xiong X."/>
            <person name="Gou J."/>
            <person name="Liao Q."/>
            <person name="Li Y."/>
            <person name="Zhou Q."/>
            <person name="Bi G."/>
            <person name="Li C."/>
            <person name="Du R."/>
            <person name="Wang X."/>
            <person name="Sun T."/>
            <person name="Guo L."/>
            <person name="Liang H."/>
            <person name="Lu P."/>
            <person name="Wu Y."/>
            <person name="Zhang Z."/>
            <person name="Ro D.K."/>
            <person name="Shang Y."/>
            <person name="Huang S."/>
            <person name="Yan J."/>
        </authorList>
    </citation>
    <scope>NUCLEOTIDE SEQUENCE [LARGE SCALE GENOMIC DNA]</scope>
    <source>
        <strain evidence="7">Ta-2019</strain>
    </source>
</reference>
<evidence type="ECO:0000259" key="6">
    <source>
        <dbReference type="PROSITE" id="PS50888"/>
    </source>
</evidence>
<dbReference type="InterPro" id="IPR051358">
    <property type="entry name" value="TF_AMS/ICE1/BHLH6-like"/>
</dbReference>
<dbReference type="InterPro" id="IPR054502">
    <property type="entry name" value="bHLH-TF_ACT-like_plant"/>
</dbReference>
<dbReference type="InterPro" id="IPR011598">
    <property type="entry name" value="bHLH_dom"/>
</dbReference>
<dbReference type="AlphaFoldDB" id="A0AA38GB82"/>
<evidence type="ECO:0000256" key="1">
    <source>
        <dbReference type="ARBA" id="ARBA00004123"/>
    </source>
</evidence>
<feature type="non-terminal residue" evidence="7">
    <location>
        <position position="1"/>
    </location>
</feature>
<feature type="coiled-coil region" evidence="5">
    <location>
        <begin position="92"/>
        <end position="119"/>
    </location>
</feature>
<comment type="subcellular location">
    <subcellularLocation>
        <location evidence="1">Nucleus</location>
    </subcellularLocation>
</comment>
<dbReference type="InterPro" id="IPR036638">
    <property type="entry name" value="HLH_DNA-bd_sf"/>
</dbReference>
<keyword evidence="3" id="KW-0804">Transcription</keyword>
<dbReference type="SUPFAM" id="SSF47459">
    <property type="entry name" value="HLH, helix-loop-helix DNA-binding domain"/>
    <property type="match status" value="1"/>
</dbReference>
<evidence type="ECO:0000256" key="2">
    <source>
        <dbReference type="ARBA" id="ARBA00023015"/>
    </source>
</evidence>
<dbReference type="Pfam" id="PF22754">
    <property type="entry name" value="bHLH-TF_ACT-like_plant"/>
    <property type="match status" value="1"/>
</dbReference>
<feature type="domain" description="BHLH" evidence="6">
    <location>
        <begin position="53"/>
        <end position="102"/>
    </location>
</feature>
<dbReference type="PANTHER" id="PTHR31945:SF11">
    <property type="entry name" value="TRANSCRIPTION FACTOR ABORTED MICROSPORES"/>
    <property type="match status" value="1"/>
</dbReference>
<dbReference type="GO" id="GO:0046983">
    <property type="term" value="F:protein dimerization activity"/>
    <property type="evidence" value="ECO:0007669"/>
    <property type="project" value="InterPro"/>
</dbReference>
<dbReference type="Gene3D" id="4.10.280.10">
    <property type="entry name" value="Helix-loop-helix DNA-binding domain"/>
    <property type="match status" value="1"/>
</dbReference>
<dbReference type="EMBL" id="JAHRHJ020000004">
    <property type="protein sequence ID" value="KAH9320277.1"/>
    <property type="molecule type" value="Genomic_DNA"/>
</dbReference>
<dbReference type="GO" id="GO:0003700">
    <property type="term" value="F:DNA-binding transcription factor activity"/>
    <property type="evidence" value="ECO:0007669"/>
    <property type="project" value="TreeGrafter"/>
</dbReference>
<dbReference type="GO" id="GO:0043565">
    <property type="term" value="F:sequence-specific DNA binding"/>
    <property type="evidence" value="ECO:0007669"/>
    <property type="project" value="TreeGrafter"/>
</dbReference>
<dbReference type="OMA" id="ATENMPH"/>
<keyword evidence="2" id="KW-0805">Transcription regulation</keyword>
<protein>
    <recommendedName>
        <fullName evidence="6">BHLH domain-containing protein</fullName>
    </recommendedName>
</protein>
<gene>
    <name evidence="7" type="ORF">KI387_022046</name>
</gene>
<sequence>MRSSSQLSKENHYKEVKNEFSRADLLDCNDQMEDDVDDQKLVGRSGRRPPLSMTITNQRVAERKYRKKLTERLYALRALVPKITKMDTASILRDASDYITQLQQQLKELQDELKEMDMQPGNPESPPDLENGGQQAIDEETIARCSAKSDVTKPAANEMVHYIQIEVIQLDTHVFDLRIFSENRVDGFVRLMQAMDRLGLDILNFNITSFKGLVLNVFNVEMRDKKMNIQADQLKESLLEMMLNPSSAS</sequence>
<dbReference type="InterPro" id="IPR045865">
    <property type="entry name" value="ACT-like_dom_sf"/>
</dbReference>
<organism evidence="7 8">
    <name type="scientific">Taxus chinensis</name>
    <name type="common">Chinese yew</name>
    <name type="synonym">Taxus wallichiana var. chinensis</name>
    <dbReference type="NCBI Taxonomy" id="29808"/>
    <lineage>
        <taxon>Eukaryota</taxon>
        <taxon>Viridiplantae</taxon>
        <taxon>Streptophyta</taxon>
        <taxon>Embryophyta</taxon>
        <taxon>Tracheophyta</taxon>
        <taxon>Spermatophyta</taxon>
        <taxon>Pinopsida</taxon>
        <taxon>Pinidae</taxon>
        <taxon>Conifers II</taxon>
        <taxon>Cupressales</taxon>
        <taxon>Taxaceae</taxon>
        <taxon>Taxus</taxon>
    </lineage>
</organism>
<evidence type="ECO:0000313" key="7">
    <source>
        <dbReference type="EMBL" id="KAH9320277.1"/>
    </source>
</evidence>
<name>A0AA38GB82_TAXCH</name>
<evidence type="ECO:0000313" key="8">
    <source>
        <dbReference type="Proteomes" id="UP000824469"/>
    </source>
</evidence>
<evidence type="ECO:0000256" key="4">
    <source>
        <dbReference type="ARBA" id="ARBA00023242"/>
    </source>
</evidence>
<accession>A0AA38GB82</accession>
<dbReference type="SUPFAM" id="SSF55021">
    <property type="entry name" value="ACT-like"/>
    <property type="match status" value="1"/>
</dbReference>
<keyword evidence="5" id="KW-0175">Coiled coil</keyword>
<keyword evidence="4" id="KW-0539">Nucleus</keyword>
<keyword evidence="8" id="KW-1185">Reference proteome</keyword>
<proteinExistence type="predicted"/>